<dbReference type="EMBL" id="AUPC02000005">
    <property type="protein sequence ID" value="POG82353.1"/>
    <property type="molecule type" value="Genomic_DNA"/>
</dbReference>
<evidence type="ECO:0000313" key="2">
    <source>
        <dbReference type="EMBL" id="POG82353.1"/>
    </source>
</evidence>
<evidence type="ECO:0000256" key="1">
    <source>
        <dbReference type="SAM" id="MobiDB-lite"/>
    </source>
</evidence>
<reference evidence="2 3" key="1">
    <citation type="journal article" date="2013" name="Proc. Natl. Acad. Sci. U.S.A.">
        <title>Genome of an arbuscular mycorrhizal fungus provides insight into the oldest plant symbiosis.</title>
        <authorList>
            <person name="Tisserant E."/>
            <person name="Malbreil M."/>
            <person name="Kuo A."/>
            <person name="Kohler A."/>
            <person name="Symeonidi A."/>
            <person name="Balestrini R."/>
            <person name="Charron P."/>
            <person name="Duensing N."/>
            <person name="Frei Dit Frey N."/>
            <person name="Gianinazzi-Pearson V."/>
            <person name="Gilbert L.B."/>
            <person name="Handa Y."/>
            <person name="Herr J.R."/>
            <person name="Hijri M."/>
            <person name="Koul R."/>
            <person name="Kawaguchi M."/>
            <person name="Krajinski F."/>
            <person name="Lammers P.J."/>
            <person name="Masclaux F.G."/>
            <person name="Murat C."/>
            <person name="Morin E."/>
            <person name="Ndikumana S."/>
            <person name="Pagni M."/>
            <person name="Petitpierre D."/>
            <person name="Requena N."/>
            <person name="Rosikiewicz P."/>
            <person name="Riley R."/>
            <person name="Saito K."/>
            <person name="San Clemente H."/>
            <person name="Shapiro H."/>
            <person name="van Tuinen D."/>
            <person name="Becard G."/>
            <person name="Bonfante P."/>
            <person name="Paszkowski U."/>
            <person name="Shachar-Hill Y.Y."/>
            <person name="Tuskan G.A."/>
            <person name="Young P.W."/>
            <person name="Sanders I.R."/>
            <person name="Henrissat B."/>
            <person name="Rensing S.A."/>
            <person name="Grigoriev I.V."/>
            <person name="Corradi N."/>
            <person name="Roux C."/>
            <person name="Martin F."/>
        </authorList>
    </citation>
    <scope>NUCLEOTIDE SEQUENCE [LARGE SCALE GENOMIC DNA]</scope>
    <source>
        <strain evidence="2 3">DAOM 197198</strain>
    </source>
</reference>
<dbReference type="VEuPathDB" id="FungiDB:RhiirFUN_018484"/>
<dbReference type="AlphaFoldDB" id="A0A2P4QXH1"/>
<sequence length="424" mass="49293">MSKNIIQKYPKKKFTKESSKEFDNKSDYNSNLESSDNNNDNQKEDMLSKILTRITALENENKKLKDELKNKSSVSSSRNKETSNIIKSSSNKFIKKMDRVVPKLTSKKHAESSLEQSSSEQESDSDTEAEVYEKDILHKDCKTKEDVSHEDCMTKDASHEGCKIKDDLPIPKPVNFTNLHSKLNLEKNVYQSYKTAFYNLVDRHTSAEVQYKNLDKKTKAGIIRKFKKDNPHFPNCIGDWALIYLMRRKINFNRDNISRQNKNKRRAVKNKPVNKRRAKNNVIYAKTLGNNTEEPKIQDTYQQSEQSEEDFNSNDEARNSECEDHEKQNDDELVLRDSTKFNKLDDSSVNVKSNPRRNNRNKESIEKQQIEKQKKLPNKSSNSKSTPQPTLRRSSRKKTNVEKRPIDEGTTAQSFIRKKVDLRG</sequence>
<feature type="compositionally biased region" description="Basic and acidic residues" evidence="1">
    <location>
        <begin position="60"/>
        <end position="70"/>
    </location>
</feature>
<evidence type="ECO:0000313" key="3">
    <source>
        <dbReference type="Proteomes" id="UP000018888"/>
    </source>
</evidence>
<feature type="compositionally biased region" description="Low complexity" evidence="1">
    <location>
        <begin position="378"/>
        <end position="390"/>
    </location>
</feature>
<comment type="caution">
    <text evidence="2">The sequence shown here is derived from an EMBL/GenBank/DDBJ whole genome shotgun (WGS) entry which is preliminary data.</text>
</comment>
<feature type="region of interest" description="Disordered" evidence="1">
    <location>
        <begin position="104"/>
        <end position="129"/>
    </location>
</feature>
<proteinExistence type="predicted"/>
<dbReference type="Proteomes" id="UP000018888">
    <property type="component" value="Unassembled WGS sequence"/>
</dbReference>
<accession>A0A2P4QXH1</accession>
<feature type="compositionally biased region" description="Low complexity" evidence="1">
    <location>
        <begin position="27"/>
        <end position="40"/>
    </location>
</feature>
<feature type="compositionally biased region" description="Basic and acidic residues" evidence="1">
    <location>
        <begin position="315"/>
        <end position="346"/>
    </location>
</feature>
<feature type="compositionally biased region" description="Basic and acidic residues" evidence="1">
    <location>
        <begin position="360"/>
        <end position="374"/>
    </location>
</feature>
<protein>
    <submittedName>
        <fullName evidence="2">Uncharacterized protein</fullName>
    </submittedName>
</protein>
<feature type="region of interest" description="Disordered" evidence="1">
    <location>
        <begin position="1"/>
        <end position="47"/>
    </location>
</feature>
<feature type="compositionally biased region" description="Low complexity" evidence="1">
    <location>
        <begin position="71"/>
        <end position="89"/>
    </location>
</feature>
<name>A0A2P4QXH1_RHIID</name>
<feature type="region of interest" description="Disordered" evidence="1">
    <location>
        <begin position="60"/>
        <end position="89"/>
    </location>
</feature>
<gene>
    <name evidence="2" type="ORF">GLOIN_2v1470004</name>
</gene>
<organism evidence="2 3">
    <name type="scientific">Rhizophagus irregularis (strain DAOM 181602 / DAOM 197198 / MUCL 43194)</name>
    <name type="common">Arbuscular mycorrhizal fungus</name>
    <name type="synonym">Glomus intraradices</name>
    <dbReference type="NCBI Taxonomy" id="747089"/>
    <lineage>
        <taxon>Eukaryota</taxon>
        <taxon>Fungi</taxon>
        <taxon>Fungi incertae sedis</taxon>
        <taxon>Mucoromycota</taxon>
        <taxon>Glomeromycotina</taxon>
        <taxon>Glomeromycetes</taxon>
        <taxon>Glomerales</taxon>
        <taxon>Glomeraceae</taxon>
        <taxon>Rhizophagus</taxon>
    </lineage>
</organism>
<feature type="region of interest" description="Disordered" evidence="1">
    <location>
        <begin position="256"/>
        <end position="424"/>
    </location>
</feature>
<reference evidence="2 3" key="2">
    <citation type="journal article" date="2018" name="New Phytol.">
        <title>High intraspecific genome diversity in the model arbuscular mycorrhizal symbiont Rhizophagus irregularis.</title>
        <authorList>
            <person name="Chen E.C.H."/>
            <person name="Morin E."/>
            <person name="Beaudet D."/>
            <person name="Noel J."/>
            <person name="Yildirir G."/>
            <person name="Ndikumana S."/>
            <person name="Charron P."/>
            <person name="St-Onge C."/>
            <person name="Giorgi J."/>
            <person name="Kruger M."/>
            <person name="Marton T."/>
            <person name="Ropars J."/>
            <person name="Grigoriev I.V."/>
            <person name="Hainaut M."/>
            <person name="Henrissat B."/>
            <person name="Roux C."/>
            <person name="Martin F."/>
            <person name="Corradi N."/>
        </authorList>
    </citation>
    <scope>NUCLEOTIDE SEQUENCE [LARGE SCALE GENOMIC DNA]</scope>
    <source>
        <strain evidence="2 3">DAOM 197198</strain>
    </source>
</reference>
<feature type="compositionally biased region" description="Basic residues" evidence="1">
    <location>
        <begin position="261"/>
        <end position="279"/>
    </location>
</feature>
<feature type="compositionally biased region" description="Basic and acidic residues" evidence="1">
    <location>
        <begin position="15"/>
        <end position="26"/>
    </location>
</feature>
<keyword evidence="3" id="KW-1185">Reference proteome</keyword>